<protein>
    <recommendedName>
        <fullName evidence="15">Cytochrome c oxidase subunit 2</fullName>
        <ecNumber evidence="15">7.1.1.9</ecNumber>
    </recommendedName>
</protein>
<dbReference type="CDD" id="cd13912">
    <property type="entry name" value="CcO_II_C"/>
    <property type="match status" value="1"/>
</dbReference>
<comment type="function">
    <text evidence="12 15">Subunits I and II form the functional core of the enzyme complex. Electrons originating in cytochrome c are transferred via heme a and Cu(A) to the binuclear center formed by heme a3 and Cu(B).</text>
</comment>
<dbReference type="GO" id="GO:0005886">
    <property type="term" value="C:plasma membrane"/>
    <property type="evidence" value="ECO:0007669"/>
    <property type="project" value="UniProtKB-SubCell"/>
</dbReference>
<keyword evidence="11 16" id="KW-0472">Membrane</keyword>
<evidence type="ECO:0000256" key="3">
    <source>
        <dbReference type="ARBA" id="ARBA00022448"/>
    </source>
</evidence>
<proteinExistence type="inferred from homology"/>
<dbReference type="AlphaFoldDB" id="A0A1S7Q110"/>
<feature type="transmembrane region" description="Helical" evidence="16">
    <location>
        <begin position="137"/>
        <end position="158"/>
    </location>
</feature>
<dbReference type="SUPFAM" id="SSF81464">
    <property type="entry name" value="Cytochrome c oxidase subunit II-like, transmembrane region"/>
    <property type="match status" value="1"/>
</dbReference>
<dbReference type="Pfam" id="PF00116">
    <property type="entry name" value="COX2"/>
    <property type="match status" value="1"/>
</dbReference>
<evidence type="ECO:0000259" key="17">
    <source>
        <dbReference type="PROSITE" id="PS50857"/>
    </source>
</evidence>
<evidence type="ECO:0000256" key="11">
    <source>
        <dbReference type="ARBA" id="ARBA00023136"/>
    </source>
</evidence>
<dbReference type="GO" id="GO:0042773">
    <property type="term" value="P:ATP synthesis coupled electron transport"/>
    <property type="evidence" value="ECO:0007669"/>
    <property type="project" value="TreeGrafter"/>
</dbReference>
<keyword evidence="6 15" id="KW-0479">Metal-binding</keyword>
<evidence type="ECO:0000256" key="4">
    <source>
        <dbReference type="ARBA" id="ARBA00022660"/>
    </source>
</evidence>
<feature type="transmembrane region" description="Helical" evidence="16">
    <location>
        <begin position="50"/>
        <end position="68"/>
    </location>
</feature>
<evidence type="ECO:0000256" key="5">
    <source>
        <dbReference type="ARBA" id="ARBA00022692"/>
    </source>
</evidence>
<sequence length="343" mass="37732">MAKLGHIRVPTHIAAEDKLWFEVSTISMDSASVIDLDQTREGEGTVRNRIYAALAGMTCLLTAVGAHADQPVHWQMGMQEAATPIMHEIRWFEQYTLWFIVPVTLFVLALLIIVALKFRAAKNPVASKTSHNTAIEVVWTLAPVLILLFLAFPSFNLLNAQLTQPENPDLTLKATATQWLWSYEYAAAEGAEPLSFDSYLLKEQDRAAAGKEDKARYPRLLAVDNEMVVPVGKTVRLLVTAAPTDVIHAFAMPAFGVKIDAVPGRLNETWFKPEKEGLYYGQCSELCGKDHAFMPIAIRVVSEQQYNAWHAAAASDLNGANRALMASVDGAPRTVDVAANEAN</sequence>
<dbReference type="GO" id="GO:0005507">
    <property type="term" value="F:copper ion binding"/>
    <property type="evidence" value="ECO:0007669"/>
    <property type="project" value="InterPro"/>
</dbReference>
<dbReference type="InterPro" id="IPR008972">
    <property type="entry name" value="Cupredoxin"/>
</dbReference>
<dbReference type="InterPro" id="IPR014222">
    <property type="entry name" value="Cyt_c_oxidase_su2"/>
</dbReference>
<name>A0A1S7Q110_AGRTU</name>
<keyword evidence="3 14" id="KW-0813">Transport</keyword>
<organism evidence="19 20">
    <name type="scientific">Agrobacterium tumefaciens str. Kerr 14</name>
    <dbReference type="NCBI Taxonomy" id="1183424"/>
    <lineage>
        <taxon>Bacteria</taxon>
        <taxon>Pseudomonadati</taxon>
        <taxon>Pseudomonadota</taxon>
        <taxon>Alphaproteobacteria</taxon>
        <taxon>Hyphomicrobiales</taxon>
        <taxon>Rhizobiaceae</taxon>
        <taxon>Rhizobium/Agrobacterium group</taxon>
        <taxon>Agrobacterium</taxon>
        <taxon>Agrobacterium tumefaciens complex</taxon>
    </lineage>
</organism>
<keyword evidence="9 16" id="KW-1133">Transmembrane helix</keyword>
<evidence type="ECO:0000313" key="20">
    <source>
        <dbReference type="Proteomes" id="UP000191897"/>
    </source>
</evidence>
<dbReference type="Gene3D" id="2.60.40.420">
    <property type="entry name" value="Cupredoxins - blue copper proteins"/>
    <property type="match status" value="1"/>
</dbReference>
<dbReference type="InterPro" id="IPR036257">
    <property type="entry name" value="Cyt_c_oxidase_su2_TM_sf"/>
</dbReference>
<comment type="similarity">
    <text evidence="2 14">Belongs to the cytochrome c oxidase subunit 2 family.</text>
</comment>
<feature type="transmembrane region" description="Helical" evidence="16">
    <location>
        <begin position="95"/>
        <end position="116"/>
    </location>
</feature>
<evidence type="ECO:0000256" key="13">
    <source>
        <dbReference type="ARBA" id="ARBA00047816"/>
    </source>
</evidence>
<evidence type="ECO:0000259" key="18">
    <source>
        <dbReference type="PROSITE" id="PS50999"/>
    </source>
</evidence>
<dbReference type="Pfam" id="PF02790">
    <property type="entry name" value="COX2_TM"/>
    <property type="match status" value="1"/>
</dbReference>
<dbReference type="InterPro" id="IPR011759">
    <property type="entry name" value="Cyt_c_oxidase_su2_TM_dom"/>
</dbReference>
<dbReference type="EMBL" id="FBWC01000014">
    <property type="protein sequence ID" value="CUX29678.1"/>
    <property type="molecule type" value="Genomic_DNA"/>
</dbReference>
<dbReference type="Gene3D" id="1.10.287.90">
    <property type="match status" value="1"/>
</dbReference>
<dbReference type="PROSITE" id="PS50999">
    <property type="entry name" value="COX2_TM"/>
    <property type="match status" value="1"/>
</dbReference>
<evidence type="ECO:0000256" key="8">
    <source>
        <dbReference type="ARBA" id="ARBA00022982"/>
    </source>
</evidence>
<evidence type="ECO:0000313" key="19">
    <source>
        <dbReference type="EMBL" id="CUX29678.1"/>
    </source>
</evidence>
<evidence type="ECO:0000256" key="10">
    <source>
        <dbReference type="ARBA" id="ARBA00023008"/>
    </source>
</evidence>
<evidence type="ECO:0000256" key="2">
    <source>
        <dbReference type="ARBA" id="ARBA00007866"/>
    </source>
</evidence>
<comment type="catalytic activity">
    <reaction evidence="13 15">
        <text>4 Fe(II)-[cytochrome c] + O2 + 8 H(+)(in) = 4 Fe(III)-[cytochrome c] + 2 H2O + 4 H(+)(out)</text>
        <dbReference type="Rhea" id="RHEA:11436"/>
        <dbReference type="Rhea" id="RHEA-COMP:10350"/>
        <dbReference type="Rhea" id="RHEA-COMP:14399"/>
        <dbReference type="ChEBI" id="CHEBI:15377"/>
        <dbReference type="ChEBI" id="CHEBI:15378"/>
        <dbReference type="ChEBI" id="CHEBI:15379"/>
        <dbReference type="ChEBI" id="CHEBI:29033"/>
        <dbReference type="ChEBI" id="CHEBI:29034"/>
        <dbReference type="EC" id="7.1.1.9"/>
    </reaction>
</comment>
<keyword evidence="7" id="KW-1278">Translocase</keyword>
<evidence type="ECO:0000256" key="14">
    <source>
        <dbReference type="RuleBase" id="RU000456"/>
    </source>
</evidence>
<dbReference type="PROSITE" id="PS50857">
    <property type="entry name" value="COX2_CUA"/>
    <property type="match status" value="1"/>
</dbReference>
<evidence type="ECO:0000256" key="6">
    <source>
        <dbReference type="ARBA" id="ARBA00022723"/>
    </source>
</evidence>
<evidence type="ECO:0000256" key="12">
    <source>
        <dbReference type="ARBA" id="ARBA00024688"/>
    </source>
</evidence>
<evidence type="ECO:0000256" key="1">
    <source>
        <dbReference type="ARBA" id="ARBA00004141"/>
    </source>
</evidence>
<evidence type="ECO:0000256" key="7">
    <source>
        <dbReference type="ARBA" id="ARBA00022967"/>
    </source>
</evidence>
<dbReference type="GO" id="GO:0004129">
    <property type="term" value="F:cytochrome-c oxidase activity"/>
    <property type="evidence" value="ECO:0007669"/>
    <property type="project" value="UniProtKB-EC"/>
</dbReference>
<dbReference type="PANTHER" id="PTHR22888">
    <property type="entry name" value="CYTOCHROME C OXIDASE, SUBUNIT II"/>
    <property type="match status" value="1"/>
</dbReference>
<evidence type="ECO:0000256" key="16">
    <source>
        <dbReference type="SAM" id="Phobius"/>
    </source>
</evidence>
<keyword evidence="10 15" id="KW-0186">Copper</keyword>
<dbReference type="GO" id="GO:0016491">
    <property type="term" value="F:oxidoreductase activity"/>
    <property type="evidence" value="ECO:0007669"/>
    <property type="project" value="UniProtKB-KW"/>
</dbReference>
<accession>A0A1S7Q110</accession>
<dbReference type="PRINTS" id="PR01166">
    <property type="entry name" value="CYCOXIDASEII"/>
</dbReference>
<keyword evidence="5 14" id="KW-0812">Transmembrane</keyword>
<gene>
    <name evidence="19" type="primary">coxB</name>
    <name evidence="19" type="ORF">AGR4C_Cc50306</name>
</gene>
<dbReference type="InterPro" id="IPR034210">
    <property type="entry name" value="CcO_II_C"/>
</dbReference>
<feature type="domain" description="Cytochrome oxidase subunit II transmembrane region profile" evidence="18">
    <location>
        <begin position="70"/>
        <end position="165"/>
    </location>
</feature>
<feature type="domain" description="Cytochrome oxidase subunit II copper A binding" evidence="17">
    <location>
        <begin position="167"/>
        <end position="312"/>
    </location>
</feature>
<comment type="subcellular location">
    <subcellularLocation>
        <location evidence="14">Cell membrane</location>
        <topology evidence="14">Multi-pass membrane protein</topology>
    </subcellularLocation>
    <subcellularLocation>
        <location evidence="1">Membrane</location>
        <topology evidence="1">Multi-pass membrane protein</topology>
    </subcellularLocation>
</comment>
<dbReference type="EC" id="7.1.1.9" evidence="15"/>
<keyword evidence="19" id="KW-0560">Oxidoreductase</keyword>
<dbReference type="SUPFAM" id="SSF49503">
    <property type="entry name" value="Cupredoxins"/>
    <property type="match status" value="1"/>
</dbReference>
<dbReference type="PANTHER" id="PTHR22888:SF9">
    <property type="entry name" value="CYTOCHROME C OXIDASE SUBUNIT 2"/>
    <property type="match status" value="1"/>
</dbReference>
<keyword evidence="4 14" id="KW-0679">Respiratory chain</keyword>
<dbReference type="InterPro" id="IPR002429">
    <property type="entry name" value="CcO_II-like_C"/>
</dbReference>
<comment type="cofactor">
    <cofactor evidence="15">
        <name>Cu cation</name>
        <dbReference type="ChEBI" id="CHEBI:23378"/>
    </cofactor>
    <text evidence="15">Binds a copper A center.</text>
</comment>
<reference evidence="19 20" key="1">
    <citation type="submission" date="2016-01" db="EMBL/GenBank/DDBJ databases">
        <authorList>
            <person name="Oliw E.H."/>
        </authorList>
    </citation>
    <scope>NUCLEOTIDE SEQUENCE [LARGE SCALE GENOMIC DNA]</scope>
    <source>
        <strain evidence="19 20">Kerr 14</strain>
    </source>
</reference>
<dbReference type="InterPro" id="IPR045187">
    <property type="entry name" value="CcO_II"/>
</dbReference>
<evidence type="ECO:0000256" key="15">
    <source>
        <dbReference type="RuleBase" id="RU004024"/>
    </source>
</evidence>
<dbReference type="Proteomes" id="UP000191897">
    <property type="component" value="Unassembled WGS sequence"/>
</dbReference>
<dbReference type="PROSITE" id="PS00078">
    <property type="entry name" value="COX2"/>
    <property type="match status" value="1"/>
</dbReference>
<evidence type="ECO:0000256" key="9">
    <source>
        <dbReference type="ARBA" id="ARBA00022989"/>
    </source>
</evidence>
<keyword evidence="8 14" id="KW-0249">Electron transport</keyword>
<dbReference type="InterPro" id="IPR001505">
    <property type="entry name" value="Copper_CuA"/>
</dbReference>
<dbReference type="NCBIfam" id="TIGR02866">
    <property type="entry name" value="CoxB"/>
    <property type="match status" value="1"/>
</dbReference>